<keyword evidence="6 8" id="KW-0408">Iron</keyword>
<feature type="binding site" description="covalent" evidence="8">
    <location>
        <position position="103"/>
    </location>
    <ligand>
        <name>heme c</name>
        <dbReference type="ChEBI" id="CHEBI:61717"/>
    </ligand>
</feature>
<feature type="binding site" description="covalent" evidence="8">
    <location>
        <position position="104"/>
    </location>
    <ligand>
        <name>heme c</name>
        <dbReference type="ChEBI" id="CHEBI:61717"/>
    </ligand>
</feature>
<dbReference type="GO" id="GO:0020037">
    <property type="term" value="F:heme binding"/>
    <property type="evidence" value="ECO:0007669"/>
    <property type="project" value="InterPro"/>
</dbReference>
<sequence length="375" mass="40682">MAAGRGINQLLRKTLQSQSSGSSLLSSFRGKHEESSAGLRALALLGVGASGLLSFGTIASADEAEHGLAAAEYPWPHAGILSSYDHASIRRGHQVYQQVCASCHSMSLISYRDLVGVAYTEEETKAMAAEIEVVDGPNDEGEMFTRPGKLSDRFPQPYPNEQAARFANGGAYPPDLSLITKARHDGQNYVFALLTGYHDPPAGVQIREGLHYNPYFPGGAIAMPKMLMDGAIEYEDDGCQMDLPTVTCSSPSRILPSHEVKAKEVKKACTVDCVGEAVLQLLLHMRDQELSIMGFQNARELIIIGRVWSHPLGRTSTRVMASRAPPWTGGMRPSAGAPCSTRRARRPRSADEIQREEKGKSGLTQKEEKGKSDEV</sequence>
<dbReference type="GO" id="GO:0006122">
    <property type="term" value="P:mitochondrial electron transport, ubiquinol to cytochrome c"/>
    <property type="evidence" value="ECO:0007669"/>
    <property type="project" value="TreeGrafter"/>
</dbReference>
<reference evidence="10" key="1">
    <citation type="submission" date="2015-06" db="UniProtKB">
        <authorList>
            <consortium name="EnsemblPlants"/>
        </authorList>
    </citation>
    <scope>IDENTIFICATION</scope>
</reference>
<dbReference type="PANTHER" id="PTHR10266">
    <property type="entry name" value="CYTOCHROME C1"/>
    <property type="match status" value="1"/>
</dbReference>
<evidence type="ECO:0000256" key="7">
    <source>
        <dbReference type="ARBA" id="ARBA00023136"/>
    </source>
</evidence>
<dbReference type="InterPro" id="IPR036909">
    <property type="entry name" value="Cyt_c-like_dom_sf"/>
</dbReference>
<dbReference type="AlphaFoldDB" id="R7WAW7"/>
<keyword evidence="5" id="KW-1133">Transmembrane helix</keyword>
<keyword evidence="4 8" id="KW-0479">Metal-binding</keyword>
<evidence type="ECO:0000313" key="10">
    <source>
        <dbReference type="EnsemblPlants" id="EMT16380"/>
    </source>
</evidence>
<dbReference type="SUPFAM" id="SSF46626">
    <property type="entry name" value="Cytochrome c"/>
    <property type="match status" value="1"/>
</dbReference>
<feature type="compositionally biased region" description="Basic and acidic residues" evidence="9">
    <location>
        <begin position="348"/>
        <end position="375"/>
    </location>
</feature>
<dbReference type="GO" id="GO:0046872">
    <property type="term" value="F:metal ion binding"/>
    <property type="evidence" value="ECO:0007669"/>
    <property type="project" value="UniProtKB-KW"/>
</dbReference>
<evidence type="ECO:0000256" key="4">
    <source>
        <dbReference type="ARBA" id="ARBA00022723"/>
    </source>
</evidence>
<dbReference type="PROSITE" id="PS51007">
    <property type="entry name" value="CYTC"/>
    <property type="match status" value="1"/>
</dbReference>
<evidence type="ECO:0000256" key="1">
    <source>
        <dbReference type="ARBA" id="ARBA00004370"/>
    </source>
</evidence>
<evidence type="ECO:0000256" key="2">
    <source>
        <dbReference type="ARBA" id="ARBA00022617"/>
    </source>
</evidence>
<keyword evidence="7" id="KW-0472">Membrane</keyword>
<name>R7WAW7_AEGTA</name>
<dbReference type="InterPro" id="IPR002326">
    <property type="entry name" value="Cyt_c1"/>
</dbReference>
<feature type="region of interest" description="Disordered" evidence="9">
    <location>
        <begin position="317"/>
        <end position="375"/>
    </location>
</feature>
<protein>
    <submittedName>
        <fullName evidence="10">Cytochrome c1-1, heme protein, mitochondrial</fullName>
    </submittedName>
</protein>
<organism evidence="10">
    <name type="scientific">Aegilops tauschii</name>
    <name type="common">Tausch's goatgrass</name>
    <name type="synonym">Aegilops squarrosa</name>
    <dbReference type="NCBI Taxonomy" id="37682"/>
    <lineage>
        <taxon>Eukaryota</taxon>
        <taxon>Viridiplantae</taxon>
        <taxon>Streptophyta</taxon>
        <taxon>Embryophyta</taxon>
        <taxon>Tracheophyta</taxon>
        <taxon>Spermatophyta</taxon>
        <taxon>Magnoliopsida</taxon>
        <taxon>Liliopsida</taxon>
        <taxon>Poales</taxon>
        <taxon>Poaceae</taxon>
        <taxon>BOP clade</taxon>
        <taxon>Pooideae</taxon>
        <taxon>Triticodae</taxon>
        <taxon>Triticeae</taxon>
        <taxon>Triticinae</taxon>
        <taxon>Aegilops</taxon>
    </lineage>
</organism>
<keyword evidence="3" id="KW-0812">Transmembrane</keyword>
<evidence type="ECO:0000256" key="5">
    <source>
        <dbReference type="ARBA" id="ARBA00022989"/>
    </source>
</evidence>
<evidence type="ECO:0000256" key="3">
    <source>
        <dbReference type="ARBA" id="ARBA00022692"/>
    </source>
</evidence>
<dbReference type="GO" id="GO:0016020">
    <property type="term" value="C:membrane"/>
    <property type="evidence" value="ECO:0007669"/>
    <property type="project" value="UniProtKB-SubCell"/>
</dbReference>
<dbReference type="Pfam" id="PF02167">
    <property type="entry name" value="Cytochrom_C1"/>
    <property type="match status" value="1"/>
</dbReference>
<accession>R7WAW7</accession>
<evidence type="ECO:0000256" key="6">
    <source>
        <dbReference type="ARBA" id="ARBA00023004"/>
    </source>
</evidence>
<dbReference type="FunFam" id="1.10.760.10:FF:000002">
    <property type="entry name" value="Cytochrome c1, heme protein"/>
    <property type="match status" value="1"/>
</dbReference>
<dbReference type="PRINTS" id="PR00603">
    <property type="entry name" value="CYTOCHROMEC1"/>
</dbReference>
<dbReference type="Gene3D" id="1.10.760.10">
    <property type="entry name" value="Cytochrome c-like domain"/>
    <property type="match status" value="1"/>
</dbReference>
<evidence type="ECO:0000256" key="8">
    <source>
        <dbReference type="PIRSR" id="PIRSR602326-1"/>
    </source>
</evidence>
<comment type="subcellular location">
    <subcellularLocation>
        <location evidence="1">Membrane</location>
    </subcellularLocation>
</comment>
<dbReference type="InterPro" id="IPR009056">
    <property type="entry name" value="Cyt_c-like_dom"/>
</dbReference>
<keyword evidence="2 8" id="KW-0349">Heme</keyword>
<dbReference type="EnsemblPlants" id="EMT16380">
    <property type="protein sequence ID" value="EMT16380"/>
    <property type="gene ID" value="F775_32631"/>
</dbReference>
<dbReference type="PANTHER" id="PTHR10266:SF21">
    <property type="entry name" value="OS05G0301700 PROTEIN"/>
    <property type="match status" value="1"/>
</dbReference>
<comment type="cofactor">
    <cofactor evidence="8">
        <name>heme c</name>
        <dbReference type="ChEBI" id="CHEBI:61717"/>
    </cofactor>
    <text evidence="8">Binds 1 heme c group covalently per subunit.</text>
</comment>
<proteinExistence type="predicted"/>
<evidence type="ECO:0000256" key="9">
    <source>
        <dbReference type="SAM" id="MobiDB-lite"/>
    </source>
</evidence>
<feature type="binding site" description="covalent" evidence="8">
    <location>
        <position position="223"/>
    </location>
    <ligand>
        <name>heme c</name>
        <dbReference type="ChEBI" id="CHEBI:61717"/>
    </ligand>
</feature>
<dbReference type="GO" id="GO:0009055">
    <property type="term" value="F:electron transfer activity"/>
    <property type="evidence" value="ECO:0007669"/>
    <property type="project" value="InterPro"/>
</dbReference>
<dbReference type="GO" id="GO:0005739">
    <property type="term" value="C:mitochondrion"/>
    <property type="evidence" value="ECO:0007669"/>
    <property type="project" value="GOC"/>
</dbReference>
<feature type="binding site" description="covalent" evidence="8">
    <location>
        <position position="100"/>
    </location>
    <ligand>
        <name>heme c</name>
        <dbReference type="ChEBI" id="CHEBI:61717"/>
    </ligand>
</feature>